<accession>A0A7W7RF65</accession>
<protein>
    <recommendedName>
        <fullName evidence="4">DUF3137 domain-containing protein</fullName>
    </recommendedName>
</protein>
<feature type="transmembrane region" description="Helical" evidence="1">
    <location>
        <begin position="6"/>
        <end position="25"/>
    </location>
</feature>
<evidence type="ECO:0008006" key="4">
    <source>
        <dbReference type="Google" id="ProtNLM"/>
    </source>
</evidence>
<keyword evidence="3" id="KW-1185">Reference proteome</keyword>
<keyword evidence="1" id="KW-0472">Membrane</keyword>
<dbReference type="EMBL" id="JACHJT010000001">
    <property type="protein sequence ID" value="MBB4930889.1"/>
    <property type="molecule type" value="Genomic_DNA"/>
</dbReference>
<reference evidence="2 3" key="1">
    <citation type="submission" date="2020-08" db="EMBL/GenBank/DDBJ databases">
        <title>Sequencing the genomes of 1000 actinobacteria strains.</title>
        <authorList>
            <person name="Klenk H.-P."/>
        </authorList>
    </citation>
    <scope>NUCLEOTIDE SEQUENCE [LARGE SCALE GENOMIC DNA]</scope>
    <source>
        <strain evidence="2 3">DSM 102030</strain>
    </source>
</reference>
<evidence type="ECO:0000313" key="3">
    <source>
        <dbReference type="Proteomes" id="UP000523007"/>
    </source>
</evidence>
<comment type="caution">
    <text evidence="2">The sequence shown here is derived from an EMBL/GenBank/DDBJ whole genome shotgun (WGS) entry which is preliminary data.</text>
</comment>
<name>A0A7W7RF65_9ACTN</name>
<evidence type="ECO:0000256" key="1">
    <source>
        <dbReference type="SAM" id="Phobius"/>
    </source>
</evidence>
<organism evidence="2 3">
    <name type="scientific">Lipingzhangella halophila</name>
    <dbReference type="NCBI Taxonomy" id="1783352"/>
    <lineage>
        <taxon>Bacteria</taxon>
        <taxon>Bacillati</taxon>
        <taxon>Actinomycetota</taxon>
        <taxon>Actinomycetes</taxon>
        <taxon>Streptosporangiales</taxon>
        <taxon>Nocardiopsidaceae</taxon>
        <taxon>Lipingzhangella</taxon>
    </lineage>
</organism>
<dbReference type="Proteomes" id="UP000523007">
    <property type="component" value="Unassembled WGS sequence"/>
</dbReference>
<keyword evidence="1" id="KW-1133">Transmembrane helix</keyword>
<proteinExistence type="predicted"/>
<keyword evidence="1" id="KW-0812">Transmembrane</keyword>
<sequence length="224" mass="26134">MEIFVPVSVSVVGILAAAVLALIGYRRRRRAKENGAWARRHGWTHTKDGSHLRGRFRGTPFVRWGKYRYVLAGEHRGRAVLAFEYRYTKIYIHGPIETRYFQVVTVRVPRCPRLEVIRQDFVHKLFSLFGAHDLRLGNEEFDNAVRVRTDHDGFARQVLHPETMRWMLSDPRALEVPFRFGGDILLGWREMRLEGDEVLEHADFLIDLLDRTPRHVLGDVPPAR</sequence>
<dbReference type="AlphaFoldDB" id="A0A7W7RF65"/>
<evidence type="ECO:0000313" key="2">
    <source>
        <dbReference type="EMBL" id="MBB4930889.1"/>
    </source>
</evidence>
<gene>
    <name evidence="2" type="ORF">F4561_001709</name>
</gene>
<dbReference type="RefSeq" id="WP_184576374.1">
    <property type="nucleotide sequence ID" value="NZ_JACHJT010000001.1"/>
</dbReference>